<keyword evidence="1" id="KW-0472">Membrane</keyword>
<evidence type="ECO:0000313" key="3">
    <source>
        <dbReference type="Proteomes" id="UP000631670"/>
    </source>
</evidence>
<comment type="caution">
    <text evidence="2">The sequence shown here is derived from an EMBL/GenBank/DDBJ whole genome shotgun (WGS) entry which is preliminary data.</text>
</comment>
<feature type="transmembrane region" description="Helical" evidence="1">
    <location>
        <begin position="40"/>
        <end position="61"/>
    </location>
</feature>
<feature type="transmembrane region" description="Helical" evidence="1">
    <location>
        <begin position="67"/>
        <end position="97"/>
    </location>
</feature>
<feature type="transmembrane region" description="Helical" evidence="1">
    <location>
        <begin position="6"/>
        <end position="28"/>
    </location>
</feature>
<name>A0ABR9HYH5_9PSEU</name>
<sequence length="103" mass="10456">MRNWDAPGPMIVVVLFFPYYVGAGFLAARCGGLEPAVKTGAVTALTGHVVVFLLTVLYTLVNGTGPAALTWLGIGVSLVLVTTLLGALAGAAGGMIATTRARP</sequence>
<proteinExistence type="predicted"/>
<keyword evidence="3" id="KW-1185">Reference proteome</keyword>
<dbReference type="EMBL" id="JADBEG010000001">
    <property type="protein sequence ID" value="MBE1495975.1"/>
    <property type="molecule type" value="Genomic_DNA"/>
</dbReference>
<organism evidence="2 3">
    <name type="scientific">Amycolatopsis lexingtonensis</name>
    <dbReference type="NCBI Taxonomy" id="218822"/>
    <lineage>
        <taxon>Bacteria</taxon>
        <taxon>Bacillati</taxon>
        <taxon>Actinomycetota</taxon>
        <taxon>Actinomycetes</taxon>
        <taxon>Pseudonocardiales</taxon>
        <taxon>Pseudonocardiaceae</taxon>
        <taxon>Amycolatopsis</taxon>
    </lineage>
</organism>
<gene>
    <name evidence="2" type="ORF">H4696_003075</name>
</gene>
<reference evidence="2 3" key="1">
    <citation type="submission" date="2020-10" db="EMBL/GenBank/DDBJ databases">
        <title>Sequencing the genomes of 1000 actinobacteria strains.</title>
        <authorList>
            <person name="Klenk H.-P."/>
        </authorList>
    </citation>
    <scope>NUCLEOTIDE SEQUENCE [LARGE SCALE GENOMIC DNA]</scope>
    <source>
        <strain evidence="2 3">DSM 44653</strain>
    </source>
</reference>
<dbReference type="Proteomes" id="UP000631670">
    <property type="component" value="Unassembled WGS sequence"/>
</dbReference>
<dbReference type="RefSeq" id="WP_143265501.1">
    <property type="nucleotide sequence ID" value="NZ_JADBEG010000001.1"/>
</dbReference>
<evidence type="ECO:0000313" key="2">
    <source>
        <dbReference type="EMBL" id="MBE1495975.1"/>
    </source>
</evidence>
<evidence type="ECO:0000256" key="1">
    <source>
        <dbReference type="SAM" id="Phobius"/>
    </source>
</evidence>
<protein>
    <submittedName>
        <fullName evidence="2">Dipeptide/tripeptide permease</fullName>
    </submittedName>
</protein>
<accession>A0ABR9HYH5</accession>
<keyword evidence="1" id="KW-0812">Transmembrane</keyword>
<keyword evidence="1" id="KW-1133">Transmembrane helix</keyword>